<dbReference type="Pfam" id="PF02602">
    <property type="entry name" value="HEM4"/>
    <property type="match status" value="1"/>
</dbReference>
<evidence type="ECO:0000259" key="3">
    <source>
        <dbReference type="PROSITE" id="PS51755"/>
    </source>
</evidence>
<dbReference type="GO" id="GO:0006780">
    <property type="term" value="P:uroporphyrinogen III biosynthetic process"/>
    <property type="evidence" value="ECO:0007669"/>
    <property type="project" value="InterPro"/>
</dbReference>
<dbReference type="PANTHER" id="PTHR40082">
    <property type="entry name" value="BLR5956 PROTEIN"/>
    <property type="match status" value="1"/>
</dbReference>
<dbReference type="RefSeq" id="WP_035279308.1">
    <property type="nucleotide sequence ID" value="NZ_AYXG01000042.1"/>
</dbReference>
<dbReference type="AlphaFoldDB" id="W7J3P1"/>
<name>W7J3P1_9PSEU</name>
<dbReference type="InterPro" id="IPR036388">
    <property type="entry name" value="WH-like_DNA-bd_sf"/>
</dbReference>
<keyword evidence="1 2" id="KW-0238">DNA-binding</keyword>
<evidence type="ECO:0000256" key="1">
    <source>
        <dbReference type="ARBA" id="ARBA00023125"/>
    </source>
</evidence>
<dbReference type="InterPro" id="IPR016032">
    <property type="entry name" value="Sig_transdc_resp-reg_C-effctor"/>
</dbReference>
<dbReference type="InterPro" id="IPR003754">
    <property type="entry name" value="4pyrrol_synth_uPrphyn_synth"/>
</dbReference>
<sequence length="378" mass="39761">MTDPQIAPLAGYTVGVTAARRADELGALMERKGATVLHGPAIRIIPLADDSELLAATTSLVEDERPVDVAVATTGIGFRGWIEAADGWGLGERLIDRLRQATVLARGPKAKGAVRAAGLVEEWSPESEASAELLDHLLAEGVEGKRIAVQIHGEPLREFIDALRRAGAEVIEMPVYRWTGPADPGPLERLIEAVLVGQVDALTFTSAPAAASVLETADRMGRLDALVEQLSDRVLVVGVGGITAGPLVRQGIPVLCPERARIGALVRELAVALPARAARFTVCSSEVELRGQAAVVDGGLRPIPPAPMALLRALAAEPGRVLSRPALVGVLRRHSGREFGVDEHAVETAVGRLRAALGSPSLVQTVVKRGYRLAVPVA</sequence>
<dbReference type="Proteomes" id="UP000019277">
    <property type="component" value="Unassembled WGS sequence"/>
</dbReference>
<feature type="domain" description="OmpR/PhoB-type" evidence="3">
    <location>
        <begin position="277"/>
        <end position="375"/>
    </location>
</feature>
<dbReference type="Gene3D" id="3.40.50.10090">
    <property type="match status" value="2"/>
</dbReference>
<reference evidence="4 5" key="1">
    <citation type="journal article" date="2014" name="Genome Announc.">
        <title>Draft Genome Sequence of the Antitrypanosomally Active Sponge-Associated Bacterium Actinokineospora sp. Strain EG49.</title>
        <authorList>
            <person name="Harjes J."/>
            <person name="Ryu T."/>
            <person name="Abdelmohsen U.R."/>
            <person name="Moitinho-Silva L."/>
            <person name="Horn H."/>
            <person name="Ravasi T."/>
            <person name="Hentschel U."/>
        </authorList>
    </citation>
    <scope>NUCLEOTIDE SEQUENCE [LARGE SCALE GENOMIC DNA]</scope>
    <source>
        <strain evidence="4 5">EG49</strain>
    </source>
</reference>
<dbReference type="GO" id="GO:0006355">
    <property type="term" value="P:regulation of DNA-templated transcription"/>
    <property type="evidence" value="ECO:0007669"/>
    <property type="project" value="InterPro"/>
</dbReference>
<dbReference type="SUPFAM" id="SSF46894">
    <property type="entry name" value="C-terminal effector domain of the bipartite response regulators"/>
    <property type="match status" value="1"/>
</dbReference>
<dbReference type="NCBIfam" id="NF005568">
    <property type="entry name" value="PRK07239.1"/>
    <property type="match status" value="1"/>
</dbReference>
<dbReference type="STRING" id="909613.UO65_1055"/>
<accession>W7J3P1</accession>
<dbReference type="CDD" id="cd06578">
    <property type="entry name" value="HemD"/>
    <property type="match status" value="1"/>
</dbReference>
<dbReference type="GO" id="GO:0003677">
    <property type="term" value="F:DNA binding"/>
    <property type="evidence" value="ECO:0007669"/>
    <property type="project" value="UniProtKB-UniRule"/>
</dbReference>
<dbReference type="EMBL" id="AYXG01000042">
    <property type="protein sequence ID" value="EWC63601.1"/>
    <property type="molecule type" value="Genomic_DNA"/>
</dbReference>
<dbReference type="Gene3D" id="1.10.10.10">
    <property type="entry name" value="Winged helix-like DNA-binding domain superfamily/Winged helix DNA-binding domain"/>
    <property type="match status" value="1"/>
</dbReference>
<dbReference type="PATRIC" id="fig|909613.9.peg.1071"/>
<dbReference type="GO" id="GO:0000160">
    <property type="term" value="P:phosphorelay signal transduction system"/>
    <property type="evidence" value="ECO:0007669"/>
    <property type="project" value="InterPro"/>
</dbReference>
<dbReference type="PROSITE" id="PS51755">
    <property type="entry name" value="OMPR_PHOB"/>
    <property type="match status" value="1"/>
</dbReference>
<dbReference type="EC" id="4.2.1.75" evidence="4"/>
<dbReference type="Pfam" id="PF00486">
    <property type="entry name" value="Trans_reg_C"/>
    <property type="match status" value="1"/>
</dbReference>
<dbReference type="PANTHER" id="PTHR40082:SF1">
    <property type="entry name" value="BLR5956 PROTEIN"/>
    <property type="match status" value="1"/>
</dbReference>
<dbReference type="OrthoDB" id="213853at2"/>
<protein>
    <submittedName>
        <fullName evidence="4">Uroporphyrinogen-III synthase</fullName>
        <ecNumber evidence="4">4.2.1.75</ecNumber>
    </submittedName>
</protein>
<dbReference type="InterPro" id="IPR001867">
    <property type="entry name" value="OmpR/PhoB-type_DNA-bd"/>
</dbReference>
<keyword evidence="4" id="KW-0456">Lyase</keyword>
<dbReference type="InterPro" id="IPR036108">
    <property type="entry name" value="4pyrrol_syn_uPrphyn_synt_sf"/>
</dbReference>
<dbReference type="InterPro" id="IPR039793">
    <property type="entry name" value="UROS/Hem4"/>
</dbReference>
<keyword evidence="5" id="KW-1185">Reference proteome</keyword>
<dbReference type="SUPFAM" id="SSF69618">
    <property type="entry name" value="HemD-like"/>
    <property type="match status" value="1"/>
</dbReference>
<gene>
    <name evidence="4" type="ORF">UO65_1055</name>
</gene>
<dbReference type="GO" id="GO:0004852">
    <property type="term" value="F:uroporphyrinogen-III synthase activity"/>
    <property type="evidence" value="ECO:0007669"/>
    <property type="project" value="UniProtKB-EC"/>
</dbReference>
<evidence type="ECO:0000313" key="4">
    <source>
        <dbReference type="EMBL" id="EWC63601.1"/>
    </source>
</evidence>
<organism evidence="4 5">
    <name type="scientific">Actinokineospora spheciospongiae</name>
    <dbReference type="NCBI Taxonomy" id="909613"/>
    <lineage>
        <taxon>Bacteria</taxon>
        <taxon>Bacillati</taxon>
        <taxon>Actinomycetota</taxon>
        <taxon>Actinomycetes</taxon>
        <taxon>Pseudonocardiales</taxon>
        <taxon>Pseudonocardiaceae</taxon>
        <taxon>Actinokineospora</taxon>
    </lineage>
</organism>
<dbReference type="eggNOG" id="COG0745">
    <property type="taxonomic scope" value="Bacteria"/>
</dbReference>
<proteinExistence type="predicted"/>
<evidence type="ECO:0000256" key="2">
    <source>
        <dbReference type="PROSITE-ProRule" id="PRU01091"/>
    </source>
</evidence>
<dbReference type="CDD" id="cd00383">
    <property type="entry name" value="trans_reg_C"/>
    <property type="match status" value="1"/>
</dbReference>
<dbReference type="SMART" id="SM00862">
    <property type="entry name" value="Trans_reg_C"/>
    <property type="match status" value="1"/>
</dbReference>
<dbReference type="eggNOG" id="COG1587">
    <property type="taxonomic scope" value="Bacteria"/>
</dbReference>
<evidence type="ECO:0000313" key="5">
    <source>
        <dbReference type="Proteomes" id="UP000019277"/>
    </source>
</evidence>
<feature type="DNA-binding region" description="OmpR/PhoB-type" evidence="2">
    <location>
        <begin position="277"/>
        <end position="375"/>
    </location>
</feature>
<comment type="caution">
    <text evidence="4">The sequence shown here is derived from an EMBL/GenBank/DDBJ whole genome shotgun (WGS) entry which is preliminary data.</text>
</comment>